<dbReference type="Proteomes" id="UP000274922">
    <property type="component" value="Unassembled WGS sequence"/>
</dbReference>
<organism evidence="9 10">
    <name type="scientific">Caulochytrium protostelioides</name>
    <dbReference type="NCBI Taxonomy" id="1555241"/>
    <lineage>
        <taxon>Eukaryota</taxon>
        <taxon>Fungi</taxon>
        <taxon>Fungi incertae sedis</taxon>
        <taxon>Chytridiomycota</taxon>
        <taxon>Chytridiomycota incertae sedis</taxon>
        <taxon>Chytridiomycetes</taxon>
        <taxon>Caulochytriales</taxon>
        <taxon>Caulochytriaceae</taxon>
        <taxon>Caulochytrium</taxon>
    </lineage>
</organism>
<dbReference type="NCBIfam" id="NF033379">
    <property type="entry name" value="FrucBisAld_I"/>
    <property type="match status" value="1"/>
</dbReference>
<dbReference type="GO" id="GO:0006096">
    <property type="term" value="P:glycolytic process"/>
    <property type="evidence" value="ECO:0007669"/>
    <property type="project" value="UniProtKB-UniPathway"/>
</dbReference>
<evidence type="ECO:0000256" key="4">
    <source>
        <dbReference type="ARBA" id="ARBA00013068"/>
    </source>
</evidence>
<evidence type="ECO:0000256" key="8">
    <source>
        <dbReference type="RuleBase" id="RU003994"/>
    </source>
</evidence>
<keyword evidence="10" id="KW-1185">Reference proteome</keyword>
<dbReference type="PANTHER" id="PTHR11627">
    <property type="entry name" value="FRUCTOSE-BISPHOSPHATE ALDOLASE"/>
    <property type="match status" value="1"/>
</dbReference>
<evidence type="ECO:0000256" key="2">
    <source>
        <dbReference type="ARBA" id="ARBA00004714"/>
    </source>
</evidence>
<comment type="pathway">
    <text evidence="2">Carbohydrate degradation; glycolysis; D-glyceraldehyde 3-phosphate and glycerone phosphate from D-glucose: step 4/4.</text>
</comment>
<reference evidence="10" key="1">
    <citation type="journal article" date="2018" name="Nat. Microbiol.">
        <title>Leveraging single-cell genomics to expand the fungal tree of life.</title>
        <authorList>
            <person name="Ahrendt S.R."/>
            <person name="Quandt C.A."/>
            <person name="Ciobanu D."/>
            <person name="Clum A."/>
            <person name="Salamov A."/>
            <person name="Andreopoulos B."/>
            <person name="Cheng J.F."/>
            <person name="Woyke T."/>
            <person name="Pelin A."/>
            <person name="Henrissat B."/>
            <person name="Reynolds N.K."/>
            <person name="Benny G.L."/>
            <person name="Smith M.E."/>
            <person name="James T.Y."/>
            <person name="Grigoriev I.V."/>
        </authorList>
    </citation>
    <scope>NUCLEOTIDE SEQUENCE [LARGE SCALE GENOMIC DNA]</scope>
    <source>
        <strain evidence="10">ATCC 52028</strain>
    </source>
</reference>
<name>A0A4V1IUH8_9FUNG</name>
<dbReference type="InterPro" id="IPR013785">
    <property type="entry name" value="Aldolase_TIM"/>
</dbReference>
<dbReference type="EC" id="4.1.2.13" evidence="4 8"/>
<dbReference type="OrthoDB" id="36455at2759"/>
<dbReference type="Gene3D" id="3.20.20.70">
    <property type="entry name" value="Aldolase class I"/>
    <property type="match status" value="1"/>
</dbReference>
<protein>
    <recommendedName>
        <fullName evidence="4 8">Fructose-bisphosphate aldolase</fullName>
        <ecNumber evidence="4 8">4.1.2.13</ecNumber>
    </recommendedName>
</protein>
<proteinExistence type="inferred from homology"/>
<dbReference type="STRING" id="1555241.A0A4V1IUH8"/>
<keyword evidence="7" id="KW-0704">Schiff base</keyword>
<evidence type="ECO:0000256" key="3">
    <source>
        <dbReference type="ARBA" id="ARBA00010387"/>
    </source>
</evidence>
<evidence type="ECO:0000256" key="5">
    <source>
        <dbReference type="ARBA" id="ARBA00023152"/>
    </source>
</evidence>
<dbReference type="UniPathway" id="UPA00109">
    <property type="reaction ID" value="UER00183"/>
</dbReference>
<dbReference type="GO" id="GO:0004332">
    <property type="term" value="F:fructose-bisphosphate aldolase activity"/>
    <property type="evidence" value="ECO:0007669"/>
    <property type="project" value="UniProtKB-EC"/>
</dbReference>
<keyword evidence="6 8" id="KW-0456">Lyase</keyword>
<dbReference type="PROSITE" id="PS00158">
    <property type="entry name" value="ALDOLASE_CLASS_I"/>
    <property type="match status" value="1"/>
</dbReference>
<sequence length="359" mass="38280">MVHENKFREELVATAAAIVAKGKGILAADESTGTIGKRFDPIGVQNNEDNRRAYRELLFTAGPDLGKYVGGCILYEETLFQKAANGKPFTDVLKENGVVIGIKVDKGVVPLSGTNGETTTQGLDDLAQRCQKYYDAGARFAKWRCVLKIGANEPSNLSMLENANVLARYASICQANGLVPIVEPEILMDGDHSLERAVEATSLVLAYVYKALADHKVFLEGTLLKPNMVTPGVDCKKTYSAAEIGHATVTALRRGVPPAVPGITFLSGGQSEENATLHLNAINQVPGPKPWALTFSYGRALQASTIKAWAGKTENVKAAQDVLLARAKANSEACQGIYKGDAAGAAGAGESLYVKSYVY</sequence>
<dbReference type="InterPro" id="IPR000741">
    <property type="entry name" value="FBA_I"/>
</dbReference>
<evidence type="ECO:0000313" key="9">
    <source>
        <dbReference type="EMBL" id="RKP00609.1"/>
    </source>
</evidence>
<gene>
    <name evidence="9" type="ORF">CXG81DRAFT_12996</name>
</gene>
<evidence type="ECO:0000256" key="7">
    <source>
        <dbReference type="ARBA" id="ARBA00023270"/>
    </source>
</evidence>
<dbReference type="AlphaFoldDB" id="A0A4V1IUH8"/>
<evidence type="ECO:0000256" key="1">
    <source>
        <dbReference type="ARBA" id="ARBA00000441"/>
    </source>
</evidence>
<comment type="similarity">
    <text evidence="3 8">Belongs to the class I fructose-bisphosphate aldolase family.</text>
</comment>
<dbReference type="Pfam" id="PF00274">
    <property type="entry name" value="Glycolytic"/>
    <property type="match status" value="1"/>
</dbReference>
<evidence type="ECO:0000313" key="10">
    <source>
        <dbReference type="Proteomes" id="UP000274922"/>
    </source>
</evidence>
<accession>A0A4V1IUH8</accession>
<keyword evidence="5 8" id="KW-0324">Glycolysis</keyword>
<dbReference type="CDD" id="cd00948">
    <property type="entry name" value="FBP_aldolase_I_a"/>
    <property type="match status" value="1"/>
</dbReference>
<comment type="catalytic activity">
    <reaction evidence="1 8">
        <text>beta-D-fructose 1,6-bisphosphate = D-glyceraldehyde 3-phosphate + dihydroxyacetone phosphate</text>
        <dbReference type="Rhea" id="RHEA:14729"/>
        <dbReference type="ChEBI" id="CHEBI:32966"/>
        <dbReference type="ChEBI" id="CHEBI:57642"/>
        <dbReference type="ChEBI" id="CHEBI:59776"/>
        <dbReference type="EC" id="4.1.2.13"/>
    </reaction>
</comment>
<dbReference type="EMBL" id="ML014207">
    <property type="protein sequence ID" value="RKP00609.1"/>
    <property type="molecule type" value="Genomic_DNA"/>
</dbReference>
<dbReference type="InterPro" id="IPR029768">
    <property type="entry name" value="Aldolase_I_AS"/>
</dbReference>
<dbReference type="FunFam" id="3.20.20.70:FF:000140">
    <property type="entry name" value="Fructose-bisphosphate aldolase"/>
    <property type="match status" value="1"/>
</dbReference>
<dbReference type="SUPFAM" id="SSF51569">
    <property type="entry name" value="Aldolase"/>
    <property type="match status" value="1"/>
</dbReference>
<evidence type="ECO:0000256" key="6">
    <source>
        <dbReference type="ARBA" id="ARBA00023239"/>
    </source>
</evidence>